<sequence length="1352" mass="150504">MEAKNINRSIADGPRNPTTGALMRKLDHKDYIIGWICALSTEYVAAQVSLDERHEGPEYVAPNDHNNYTLGRVGNHNVVIAVLPQGEYGISSATGVAKDMLHSFPNIRIGLMVGIGGGAPSSKHDIRLGDIVVSAPRDGIGGVFQYDFGKADYEINGHQLEEAVNSILGKMPRLRKKYGRPQSSSDRLYKSTVIHPSGTEEDCISTCGNDSSMLKQRMDRTEDEDNPGIHYGLIASGNQIMKDAIIRDRLIKEKDVLCFETEAAGLMNQFPCLVIRGICDYSDSHKNNKWQGYAAMTAAAYTKDLLYRIPLYKIEAEKKISDVLSIVQEGVDKLVTIQQNKDNQEIIEWLTPIDYAPQQRDYMNIRQPDTLHWFLNSEEYQTWIGSDKHTLFCPGVPGAGKTIMTAAVINDLFTRYKDDTEIGISYLFCDYRKHNEQKAEDLVANLLKQLTQRRDVIPDCIQELYAECEKNPKRPSLGELSEAMRSVCLLYSKVFIVIDALDECQIADGCRKYLLSTLFKLQEETNTNFFATSRNIPEILEAFKQSSFLEISAKDEDVQKYLARNMGRLPSFVLRSLELQKEINTIISDIASGMFLIVRLHVDALAQLPTIGHVKQALRNLPEKLDVIYERAMERIETQGDAVQKLAKKVLSWLIYARRVLSAAELRHAVAIEPKTQQLNEEFIPDKEILGSICAGLVTFDAESDAVRLAHYTMQEYFERDGKHWFQDAEAHIATACITYISFDVFEDSRADIQQRKREFALYQYAVGFFGKHARAVPETMQPRQLILDFLGNRNKIDSASEMIEAPPVAKAIHLAAYFGLESIIAHFLENEHDTNAREFLANTLHWAVEGDCTGAMKLLIDHGAEIDQQDIHSRTPLLRACYGGKKDAVKLLLENGADVECADKYETSALEIAVRDEREGIVKLLLENGADANSMFDNEPMLYTPIIRNQEGIVKLLLEHGAGANTMLDEEPMLYKAVSRAYKGIVKLLLEHGADANTMFGDEPMLHVAIFHNYEGIIKLLLEHGADVNSMFNDEPMLEIAIRGEYEGIIKLLLEYGADTSSTFDNETMLHKAIVCEEQGIVRLFLKHGTDANSTVDTRTMLHMAIDDEFEGIVRLLLENGADANLPSEGILPLHAALMTKNETIIRLLLEHGADVNLAVDGNSPLAIAILRTDEDIIRRLLEHGADVNIVVDGDSPLATPIFYGDESIVKLLLENGADANYVDSYGRSLLTIAINGVNEGIVRLLLENGADVNMVVNGSSVLAGSIRRGNENIVRLLLENGADVDYVDDSGDSLLMVAILGGKESIVRLLLENGAGAGLVALFFANMDGNEDMVKLLREYGGKVGYDVGS</sequence>
<dbReference type="SUPFAM" id="SSF53167">
    <property type="entry name" value="Purine and uridine phosphorylases"/>
    <property type="match status" value="1"/>
</dbReference>
<feature type="repeat" description="ANK" evidence="3">
    <location>
        <begin position="1066"/>
        <end position="1098"/>
    </location>
</feature>
<feature type="repeat" description="ANK" evidence="3">
    <location>
        <begin position="1227"/>
        <end position="1259"/>
    </location>
</feature>
<keyword evidence="7" id="KW-1185">Reference proteome</keyword>
<dbReference type="Gene3D" id="1.25.40.20">
    <property type="entry name" value="Ankyrin repeat-containing domain"/>
    <property type="match status" value="4"/>
</dbReference>
<name>A0A9W9BL78_9HYPO</name>
<gene>
    <name evidence="6" type="ORF">T069G_02735</name>
</gene>
<evidence type="ECO:0000313" key="6">
    <source>
        <dbReference type="EMBL" id="KAJ4861781.1"/>
    </source>
</evidence>
<evidence type="ECO:0000256" key="3">
    <source>
        <dbReference type="PROSITE-ProRule" id="PRU00023"/>
    </source>
</evidence>
<dbReference type="InterPro" id="IPR056884">
    <property type="entry name" value="NPHP3-like_N"/>
</dbReference>
<keyword evidence="1" id="KW-0677">Repeat</keyword>
<proteinExistence type="predicted"/>
<dbReference type="GO" id="GO:0009116">
    <property type="term" value="P:nucleoside metabolic process"/>
    <property type="evidence" value="ECO:0007669"/>
    <property type="project" value="InterPro"/>
</dbReference>
<feature type="repeat" description="ANK" evidence="3">
    <location>
        <begin position="1292"/>
        <end position="1317"/>
    </location>
</feature>
<feature type="repeat" description="ANK" evidence="3">
    <location>
        <begin position="873"/>
        <end position="905"/>
    </location>
</feature>
<dbReference type="Gene3D" id="3.40.50.1580">
    <property type="entry name" value="Nucleoside phosphorylase domain"/>
    <property type="match status" value="1"/>
</dbReference>
<dbReference type="SUPFAM" id="SSF52540">
    <property type="entry name" value="P-loop containing nucleoside triphosphate hydrolases"/>
    <property type="match status" value="1"/>
</dbReference>
<reference evidence="6" key="1">
    <citation type="submission" date="2022-09" db="EMBL/GenBank/DDBJ databases">
        <title>Chromosome-level assembly of Trichoderma breve T069, a fungus used in development of biopesticide product.</title>
        <authorList>
            <person name="Lin R."/>
            <person name="Liu T."/>
        </authorList>
    </citation>
    <scope>NUCLEOTIDE SEQUENCE</scope>
    <source>
        <strain evidence="6">T069</strain>
    </source>
</reference>
<dbReference type="GeneID" id="80864633"/>
<accession>A0A9W9BL78</accession>
<dbReference type="PROSITE" id="PS50297">
    <property type="entry name" value="ANK_REP_REGION"/>
    <property type="match status" value="10"/>
</dbReference>
<feature type="repeat" description="ANK" evidence="3">
    <location>
        <begin position="1098"/>
        <end position="1130"/>
    </location>
</feature>
<feature type="repeat" description="ANK" evidence="3">
    <location>
        <begin position="1002"/>
        <end position="1034"/>
    </location>
</feature>
<dbReference type="InterPro" id="IPR002110">
    <property type="entry name" value="Ankyrin_rpt"/>
</dbReference>
<organism evidence="6 7">
    <name type="scientific">Trichoderma breve</name>
    <dbReference type="NCBI Taxonomy" id="2034170"/>
    <lineage>
        <taxon>Eukaryota</taxon>
        <taxon>Fungi</taxon>
        <taxon>Dikarya</taxon>
        <taxon>Ascomycota</taxon>
        <taxon>Pezizomycotina</taxon>
        <taxon>Sordariomycetes</taxon>
        <taxon>Hypocreomycetidae</taxon>
        <taxon>Hypocreales</taxon>
        <taxon>Hypocreaceae</taxon>
        <taxon>Trichoderma</taxon>
    </lineage>
</organism>
<dbReference type="Pfam" id="PF12796">
    <property type="entry name" value="Ank_2"/>
    <property type="match status" value="6"/>
</dbReference>
<dbReference type="PANTHER" id="PTHR24171">
    <property type="entry name" value="ANKYRIN REPEAT DOMAIN-CONTAINING PROTEIN 39-RELATED"/>
    <property type="match status" value="1"/>
</dbReference>
<dbReference type="InterPro" id="IPR027417">
    <property type="entry name" value="P-loop_NTPase"/>
</dbReference>
<dbReference type="Pfam" id="PF24883">
    <property type="entry name" value="NPHP3_N"/>
    <property type="match status" value="1"/>
</dbReference>
<evidence type="ECO:0000313" key="7">
    <source>
        <dbReference type="Proteomes" id="UP001140511"/>
    </source>
</evidence>
<feature type="domain" description="GPI inositol-deacylase winged helix" evidence="4">
    <location>
        <begin position="639"/>
        <end position="723"/>
    </location>
</feature>
<feature type="repeat" description="ANK" evidence="3">
    <location>
        <begin position="1259"/>
        <end position="1291"/>
    </location>
</feature>
<keyword evidence="2 3" id="KW-0040">ANK repeat</keyword>
<dbReference type="InterPro" id="IPR054471">
    <property type="entry name" value="GPIID_WHD"/>
</dbReference>
<feature type="domain" description="Nephrocystin 3-like N-terminal" evidence="5">
    <location>
        <begin position="370"/>
        <end position="534"/>
    </location>
</feature>
<dbReference type="Gene3D" id="3.40.50.300">
    <property type="entry name" value="P-loop containing nucleotide triphosphate hydrolases"/>
    <property type="match status" value="1"/>
</dbReference>
<evidence type="ECO:0000259" key="5">
    <source>
        <dbReference type="Pfam" id="PF24883"/>
    </source>
</evidence>
<dbReference type="GO" id="GO:0003824">
    <property type="term" value="F:catalytic activity"/>
    <property type="evidence" value="ECO:0007669"/>
    <property type="project" value="InterPro"/>
</dbReference>
<dbReference type="RefSeq" id="XP_056030837.1">
    <property type="nucleotide sequence ID" value="XM_056169945.1"/>
</dbReference>
<dbReference type="SMART" id="SM00248">
    <property type="entry name" value="ANK"/>
    <property type="match status" value="17"/>
</dbReference>
<dbReference type="Pfam" id="PF22939">
    <property type="entry name" value="WHD_GPIID"/>
    <property type="match status" value="1"/>
</dbReference>
<dbReference type="EMBL" id="JAOPEN010000002">
    <property type="protein sequence ID" value="KAJ4861781.1"/>
    <property type="molecule type" value="Genomic_DNA"/>
</dbReference>
<dbReference type="PROSITE" id="PS50088">
    <property type="entry name" value="ANK_REPEAT"/>
    <property type="match status" value="11"/>
</dbReference>
<comment type="caution">
    <text evidence="6">The sequence shown here is derived from an EMBL/GenBank/DDBJ whole genome shotgun (WGS) entry which is preliminary data.</text>
</comment>
<feature type="repeat" description="ANK" evidence="3">
    <location>
        <begin position="1194"/>
        <end position="1226"/>
    </location>
</feature>
<dbReference type="InterPro" id="IPR036770">
    <property type="entry name" value="Ankyrin_rpt-contain_sf"/>
</dbReference>
<feature type="repeat" description="ANK" evidence="3">
    <location>
        <begin position="1130"/>
        <end position="1162"/>
    </location>
</feature>
<evidence type="ECO:0000256" key="1">
    <source>
        <dbReference type="ARBA" id="ARBA00022737"/>
    </source>
</evidence>
<dbReference type="Proteomes" id="UP001140511">
    <property type="component" value="Unassembled WGS sequence"/>
</dbReference>
<dbReference type="SUPFAM" id="SSF48403">
    <property type="entry name" value="Ankyrin repeat"/>
    <property type="match status" value="2"/>
</dbReference>
<feature type="repeat" description="ANK" evidence="3">
    <location>
        <begin position="1162"/>
        <end position="1194"/>
    </location>
</feature>
<protein>
    <submittedName>
        <fullName evidence="6">Ankyrin repeats (3 copies) domain-containing protein</fullName>
    </submittedName>
</protein>
<evidence type="ECO:0000259" key="4">
    <source>
        <dbReference type="Pfam" id="PF22939"/>
    </source>
</evidence>
<feature type="repeat" description="ANK" evidence="3">
    <location>
        <begin position="906"/>
        <end position="938"/>
    </location>
</feature>
<evidence type="ECO:0000256" key="2">
    <source>
        <dbReference type="ARBA" id="ARBA00023043"/>
    </source>
</evidence>
<dbReference type="InterPro" id="IPR035994">
    <property type="entry name" value="Nucleoside_phosphorylase_sf"/>
</dbReference>